<dbReference type="SUPFAM" id="SSF47565">
    <property type="entry name" value="Insect pheromone/odorant-binding proteins"/>
    <property type="match status" value="1"/>
</dbReference>
<reference evidence="3" key="1">
    <citation type="submission" date="2018-09" db="EMBL/GenBank/DDBJ databases">
        <title>Identification and expression analysis of chemosensory genes in citrus fruit fly Bactrocera minax.</title>
        <authorList>
            <person name="Lu Y."/>
            <person name="Yu T."/>
            <person name="Cheng J."/>
        </authorList>
    </citation>
    <scope>NUCLEOTIDE SEQUENCE</scope>
    <source>
        <strain evidence="3">Bmi003187</strain>
    </source>
</reference>
<dbReference type="GO" id="GO:0005549">
    <property type="term" value="F:odorant binding"/>
    <property type="evidence" value="ECO:0007669"/>
    <property type="project" value="InterPro"/>
</dbReference>
<proteinExistence type="evidence at transcript level"/>
<keyword evidence="1 2" id="KW-0732">Signal</keyword>
<gene>
    <name evidence="3" type="primary">OBP19d1</name>
</gene>
<dbReference type="CDD" id="cd23992">
    <property type="entry name" value="PBP_GOBP"/>
    <property type="match status" value="1"/>
</dbReference>
<feature type="signal peptide" evidence="2">
    <location>
        <begin position="1"/>
        <end position="20"/>
    </location>
</feature>
<accession>A0A3G2LEF8</accession>
<evidence type="ECO:0000313" key="3">
    <source>
        <dbReference type="EMBL" id="AYN70632.1"/>
    </source>
</evidence>
<dbReference type="InterPro" id="IPR006170">
    <property type="entry name" value="PBP/GOBP"/>
</dbReference>
<name>A0A3G2LEF8_9MUSC</name>
<dbReference type="AlphaFoldDB" id="A0A3G2LEF8"/>
<sequence length="141" mass="15335">MKFLNIGLIVCVTLISNAMCDYEEAKAAAELCKEEVGATDDDVETILKFEPAGTMEAKCLHACIIKRFGVMNGDGKIDRDKAMEILTIIASGNGEQQALGVEVLEACADIDVNEDHCEAAEEYRTCMHAKAKENGFIMGRV</sequence>
<dbReference type="PANTHER" id="PTHR11857:SF42">
    <property type="entry name" value="GENERAL ODORANT-BINDING PROTEIN 19D-RELATED"/>
    <property type="match status" value="1"/>
</dbReference>
<dbReference type="GO" id="GO:0005615">
    <property type="term" value="C:extracellular space"/>
    <property type="evidence" value="ECO:0007669"/>
    <property type="project" value="TreeGrafter"/>
</dbReference>
<dbReference type="Pfam" id="PF01395">
    <property type="entry name" value="PBP_GOBP"/>
    <property type="match status" value="1"/>
</dbReference>
<dbReference type="SMART" id="SM00708">
    <property type="entry name" value="PhBP"/>
    <property type="match status" value="1"/>
</dbReference>
<evidence type="ECO:0000256" key="1">
    <source>
        <dbReference type="ARBA" id="ARBA00022729"/>
    </source>
</evidence>
<organism evidence="3">
    <name type="scientific">Bactrocera minax</name>
    <name type="common">Chinese citrus fly</name>
    <dbReference type="NCBI Taxonomy" id="104690"/>
    <lineage>
        <taxon>Eukaryota</taxon>
        <taxon>Metazoa</taxon>
        <taxon>Ecdysozoa</taxon>
        <taxon>Arthropoda</taxon>
        <taxon>Hexapoda</taxon>
        <taxon>Insecta</taxon>
        <taxon>Pterygota</taxon>
        <taxon>Neoptera</taxon>
        <taxon>Endopterygota</taxon>
        <taxon>Diptera</taxon>
        <taxon>Brachycera</taxon>
        <taxon>Muscomorpha</taxon>
        <taxon>Tephritoidea</taxon>
        <taxon>Tephritidae</taxon>
        <taxon>Bactrocera</taxon>
        <taxon>Tetradacus</taxon>
    </lineage>
</organism>
<feature type="chain" id="PRO_5018151389" evidence="2">
    <location>
        <begin position="21"/>
        <end position="141"/>
    </location>
</feature>
<dbReference type="EMBL" id="MH937217">
    <property type="protein sequence ID" value="AYN70632.1"/>
    <property type="molecule type" value="mRNA"/>
</dbReference>
<dbReference type="PANTHER" id="PTHR11857">
    <property type="entry name" value="ODORANT BINDING PROTEIN-RELATED"/>
    <property type="match status" value="1"/>
</dbReference>
<dbReference type="InterPro" id="IPR036728">
    <property type="entry name" value="PBP_GOBP_sf"/>
</dbReference>
<protein>
    <submittedName>
        <fullName evidence="3">Odorant-binding protein 19d1</fullName>
    </submittedName>
</protein>
<dbReference type="Gene3D" id="1.10.238.20">
    <property type="entry name" value="Pheromone/general odorant binding protein domain"/>
    <property type="match status" value="1"/>
</dbReference>
<dbReference type="GO" id="GO:0007608">
    <property type="term" value="P:sensory perception of smell"/>
    <property type="evidence" value="ECO:0007669"/>
    <property type="project" value="TreeGrafter"/>
</dbReference>
<evidence type="ECO:0000256" key="2">
    <source>
        <dbReference type="SAM" id="SignalP"/>
    </source>
</evidence>